<feature type="transmembrane region" description="Helical" evidence="7">
    <location>
        <begin position="6"/>
        <end position="25"/>
    </location>
</feature>
<dbReference type="InterPro" id="IPR022369">
    <property type="entry name" value="Integral_membrane_TerC_rswitch"/>
</dbReference>
<feature type="transmembrane region" description="Helical" evidence="7">
    <location>
        <begin position="263"/>
        <end position="282"/>
    </location>
</feature>
<feature type="transmembrane region" description="Helical" evidence="7">
    <location>
        <begin position="37"/>
        <end position="57"/>
    </location>
</feature>
<dbReference type="Pfam" id="PF03741">
    <property type="entry name" value="TerC"/>
    <property type="match status" value="1"/>
</dbReference>
<dbReference type="Proteomes" id="UP001595909">
    <property type="component" value="Unassembled WGS sequence"/>
</dbReference>
<evidence type="ECO:0000256" key="7">
    <source>
        <dbReference type="SAM" id="Phobius"/>
    </source>
</evidence>
<gene>
    <name evidence="8" type="ORF">ACFPEL_26515</name>
</gene>
<dbReference type="EMBL" id="JBHSIM010000052">
    <property type="protein sequence ID" value="MFC4835987.1"/>
    <property type="molecule type" value="Genomic_DNA"/>
</dbReference>
<dbReference type="PANTHER" id="PTHR30238">
    <property type="entry name" value="MEMBRANE BOUND PREDICTED REDOX MODULATOR"/>
    <property type="match status" value="1"/>
</dbReference>
<name>A0ABV9RRK3_9PSEU</name>
<evidence type="ECO:0000256" key="6">
    <source>
        <dbReference type="SAM" id="MobiDB-lite"/>
    </source>
</evidence>
<dbReference type="PANTHER" id="PTHR30238:SF0">
    <property type="entry name" value="THYLAKOID MEMBRANE PROTEIN TERC, CHLOROPLASTIC"/>
    <property type="match status" value="1"/>
</dbReference>
<proteinExistence type="inferred from homology"/>
<protein>
    <submittedName>
        <fullName evidence="8">TerC family protein</fullName>
    </submittedName>
</protein>
<feature type="transmembrane region" description="Helical" evidence="7">
    <location>
        <begin position="77"/>
        <end position="95"/>
    </location>
</feature>
<feature type="transmembrane region" description="Helical" evidence="7">
    <location>
        <begin position="102"/>
        <end position="121"/>
    </location>
</feature>
<dbReference type="NCBIfam" id="TIGR03718">
    <property type="entry name" value="R_switched_Alx"/>
    <property type="match status" value="1"/>
</dbReference>
<keyword evidence="9" id="KW-1185">Reference proteome</keyword>
<evidence type="ECO:0000313" key="8">
    <source>
        <dbReference type="EMBL" id="MFC4835987.1"/>
    </source>
</evidence>
<evidence type="ECO:0000256" key="4">
    <source>
        <dbReference type="ARBA" id="ARBA00022989"/>
    </source>
</evidence>
<organism evidence="8 9">
    <name type="scientific">Actinomycetospora chibensis</name>
    <dbReference type="NCBI Taxonomy" id="663606"/>
    <lineage>
        <taxon>Bacteria</taxon>
        <taxon>Bacillati</taxon>
        <taxon>Actinomycetota</taxon>
        <taxon>Actinomycetes</taxon>
        <taxon>Pseudonocardiales</taxon>
        <taxon>Pseudonocardiaceae</taxon>
        <taxon>Actinomycetospora</taxon>
    </lineage>
</organism>
<evidence type="ECO:0000256" key="1">
    <source>
        <dbReference type="ARBA" id="ARBA00004141"/>
    </source>
</evidence>
<reference evidence="9" key="1">
    <citation type="journal article" date="2019" name="Int. J. Syst. Evol. Microbiol.">
        <title>The Global Catalogue of Microorganisms (GCM) 10K type strain sequencing project: providing services to taxonomists for standard genome sequencing and annotation.</title>
        <authorList>
            <consortium name="The Broad Institute Genomics Platform"/>
            <consortium name="The Broad Institute Genome Sequencing Center for Infectious Disease"/>
            <person name="Wu L."/>
            <person name="Ma J."/>
        </authorList>
    </citation>
    <scope>NUCLEOTIDE SEQUENCE [LARGE SCALE GENOMIC DNA]</scope>
    <source>
        <strain evidence="9">CCUG 50347</strain>
    </source>
</reference>
<feature type="transmembrane region" description="Helical" evidence="7">
    <location>
        <begin position="294"/>
        <end position="314"/>
    </location>
</feature>
<keyword evidence="3 7" id="KW-0812">Transmembrane</keyword>
<dbReference type="InterPro" id="IPR005496">
    <property type="entry name" value="Integral_membrane_TerC"/>
</dbReference>
<dbReference type="RefSeq" id="WP_274190001.1">
    <property type="nucleotide sequence ID" value="NZ_BAABHN010000052.1"/>
</dbReference>
<keyword evidence="4 7" id="KW-1133">Transmembrane helix</keyword>
<sequence>MTVPFWAWAATIGGIIVLVGIDIWHARSPHEVSFREATLWSVIYVAVAVAFGVILLFTMGTQSGTEYFAGYLVEKSLSVDNLFIFAVILGQFAVPKRHQQKVLLWGVIGALVMRAIFIAIGAAVISAFAFVFVIFGLFLMYTAWTLIRQHGQEPKDMHDNRAVKVVRRFVTVHEEQGDHEGESDDGRLTSRVNGKWGVTPLFIVVAVILSVDLVFALDSIPAIFGITQNSYIVFTANAFALLGLRALYFLLVGLLDRLVHLSYGLAFILAFIGVKLILLYLHEDVNPAIPEIPTWLSLVVIVATLAVVTVTSLMSTRNATTESADDGGDDDSPAVTEGEGSAGSQSREDGQRTTTDAEQTGSRSQS</sequence>
<evidence type="ECO:0000256" key="5">
    <source>
        <dbReference type="ARBA" id="ARBA00023136"/>
    </source>
</evidence>
<comment type="caution">
    <text evidence="8">The sequence shown here is derived from an EMBL/GenBank/DDBJ whole genome shotgun (WGS) entry which is preliminary data.</text>
</comment>
<feature type="transmembrane region" description="Helical" evidence="7">
    <location>
        <begin position="230"/>
        <end position="251"/>
    </location>
</feature>
<evidence type="ECO:0000256" key="3">
    <source>
        <dbReference type="ARBA" id="ARBA00022692"/>
    </source>
</evidence>
<feature type="transmembrane region" description="Helical" evidence="7">
    <location>
        <begin position="127"/>
        <end position="147"/>
    </location>
</feature>
<keyword evidence="5 7" id="KW-0472">Membrane</keyword>
<accession>A0ABV9RRK3</accession>
<evidence type="ECO:0000313" key="9">
    <source>
        <dbReference type="Proteomes" id="UP001595909"/>
    </source>
</evidence>
<comment type="subcellular location">
    <subcellularLocation>
        <location evidence="1">Membrane</location>
        <topology evidence="1">Multi-pass membrane protein</topology>
    </subcellularLocation>
</comment>
<feature type="compositionally biased region" description="Acidic residues" evidence="6">
    <location>
        <begin position="323"/>
        <end position="332"/>
    </location>
</feature>
<feature type="transmembrane region" description="Helical" evidence="7">
    <location>
        <begin position="201"/>
        <end position="224"/>
    </location>
</feature>
<evidence type="ECO:0000256" key="2">
    <source>
        <dbReference type="ARBA" id="ARBA00007511"/>
    </source>
</evidence>
<feature type="region of interest" description="Disordered" evidence="6">
    <location>
        <begin position="319"/>
        <end position="366"/>
    </location>
</feature>
<feature type="compositionally biased region" description="Polar residues" evidence="6">
    <location>
        <begin position="352"/>
        <end position="366"/>
    </location>
</feature>
<comment type="similarity">
    <text evidence="2">Belongs to the TerC family.</text>
</comment>